<gene>
    <name evidence="1" type="ORF">QWZ18_01400</name>
</gene>
<evidence type="ECO:0000313" key="1">
    <source>
        <dbReference type="EMBL" id="MDN3569277.1"/>
    </source>
</evidence>
<reference evidence="2" key="1">
    <citation type="journal article" date="2019" name="Int. J. Syst. Evol. Microbiol.">
        <title>The Global Catalogue of Microorganisms (GCM) 10K type strain sequencing project: providing services to taxonomists for standard genome sequencing and annotation.</title>
        <authorList>
            <consortium name="The Broad Institute Genomics Platform"/>
            <consortium name="The Broad Institute Genome Sequencing Center for Infectious Disease"/>
            <person name="Wu L."/>
            <person name="Ma J."/>
        </authorList>
    </citation>
    <scope>NUCLEOTIDE SEQUENCE [LARGE SCALE GENOMIC DNA]</scope>
    <source>
        <strain evidence="2">CECT 7806</strain>
    </source>
</reference>
<dbReference type="Proteomes" id="UP001244297">
    <property type="component" value="Unassembled WGS sequence"/>
</dbReference>
<dbReference type="RefSeq" id="WP_238292367.1">
    <property type="nucleotide sequence ID" value="NZ_BPQS01000053.1"/>
</dbReference>
<proteinExistence type="predicted"/>
<keyword evidence="2" id="KW-1185">Reference proteome</keyword>
<accession>A0ABT8AHR1</accession>
<name>A0ABT8AHR1_9HYPH</name>
<sequence length="71" mass="7783">MSAFLLPHKRGFSIIPTFLIGRASVPTLDQNLDLQRGALTKAGCERICLTASNGNVLWSLRLGGVWPERDC</sequence>
<organism evidence="1 2">
    <name type="scientific">Methylobacterium longum</name>
    <dbReference type="NCBI Taxonomy" id="767694"/>
    <lineage>
        <taxon>Bacteria</taxon>
        <taxon>Pseudomonadati</taxon>
        <taxon>Pseudomonadota</taxon>
        <taxon>Alphaproteobacteria</taxon>
        <taxon>Hyphomicrobiales</taxon>
        <taxon>Methylobacteriaceae</taxon>
        <taxon>Methylobacterium</taxon>
    </lineage>
</organism>
<dbReference type="EMBL" id="JAUFPT010000002">
    <property type="protein sequence ID" value="MDN3569277.1"/>
    <property type="molecule type" value="Genomic_DNA"/>
</dbReference>
<comment type="caution">
    <text evidence="1">The sequence shown here is derived from an EMBL/GenBank/DDBJ whole genome shotgun (WGS) entry which is preliminary data.</text>
</comment>
<protein>
    <submittedName>
        <fullName evidence="1">Uncharacterized protein</fullName>
    </submittedName>
</protein>
<evidence type="ECO:0000313" key="2">
    <source>
        <dbReference type="Proteomes" id="UP001244297"/>
    </source>
</evidence>